<dbReference type="Gene3D" id="3.30.710.10">
    <property type="entry name" value="Potassium Channel Kv1.1, Chain A"/>
    <property type="match status" value="1"/>
</dbReference>
<dbReference type="Bgee" id="ENSNBRG00000014552">
    <property type="expression patterns" value="Expressed in heart and 5 other cell types or tissues"/>
</dbReference>
<dbReference type="Gene3D" id="1.25.40.420">
    <property type="match status" value="1"/>
</dbReference>
<dbReference type="PIRSF" id="PIRSF037037">
    <property type="entry name" value="Kelch-like_protein_gigaxonin"/>
    <property type="match status" value="1"/>
</dbReference>
<dbReference type="STRING" id="32507.ENSNBRP00000018892"/>
<dbReference type="PANTHER" id="PTHR24412:SF179">
    <property type="entry name" value="KELCH-LIKE PROTEIN 3"/>
    <property type="match status" value="1"/>
</dbReference>
<dbReference type="InterPro" id="IPR015915">
    <property type="entry name" value="Kelch-typ_b-propeller"/>
</dbReference>
<evidence type="ECO:0000256" key="1">
    <source>
        <dbReference type="ARBA" id="ARBA00022441"/>
    </source>
</evidence>
<dbReference type="InterPro" id="IPR017096">
    <property type="entry name" value="BTB-kelch_protein"/>
</dbReference>
<dbReference type="UniPathway" id="UPA00143"/>
<dbReference type="SMART" id="SM00225">
    <property type="entry name" value="BTB"/>
    <property type="match status" value="1"/>
</dbReference>
<dbReference type="InterPro" id="IPR000210">
    <property type="entry name" value="BTB/POZ_dom"/>
</dbReference>
<feature type="transmembrane region" description="Helical" evidence="4">
    <location>
        <begin position="568"/>
        <end position="591"/>
    </location>
</feature>
<dbReference type="Pfam" id="PF00651">
    <property type="entry name" value="BTB"/>
    <property type="match status" value="1"/>
</dbReference>
<feature type="region of interest" description="Disordered" evidence="3">
    <location>
        <begin position="1"/>
        <end position="21"/>
    </location>
</feature>
<keyword evidence="4" id="KW-0472">Membrane</keyword>
<sequence length="595" mass="66357">MVATPASPRPPCATDSEEDTVNGGMHTFNQTHMRKAFQLMNDLRSKKMLCDVQLVAGSVEVPAHRVVLASCSPYFCAMFTGDMSESKAQQVEIREVDGQTLRKLVDYIYTAEIEVTEDNVQVLLPAASLLQLMDVRQVCCEFLQSQLHPTNCLGIRAFADLHTCTQLLNQAHDHFQGLLSGESSLHFLSLERRSVHHRILQGNEGLGQVFEAMISWIKHDKPARLEYMPKLMEHVRLPLLSRDYLVQIVEEEALIKNNNTCKDFLIEAMKYHLLPADQRHLIKTDRTRPRTPISIPKVMIVVGGQAPKAIRSVECYDFQEDRWYQVADLPSRRCRAGVVSMAGRVFAVGGFNSSLRERTVDVYDGTRDQWSAVSSMQERRSTLGAAVLGDLLYAVGGFNGSIGLSTVEIYNYKTNEWTYVASMNTRRSSVGVGVVDGKNDLCVSHQSENPSVGVLGGQLYAAGGHDGPLVRKSVEVYDPQTNTWRLVCDMNMCRRNAGVCAINGLLYVIGGDDGSCNLSSVEFYNPATDKWSLIPTNMSNGRSYAGRSPCRQYFYSTGRNERDRLNTYYLFVNLLCLIGRPVLVVSGVAVIDKLL</sequence>
<dbReference type="Ensembl" id="ENSNBRT00000019396.1">
    <property type="protein sequence ID" value="ENSNBRP00000018892.1"/>
    <property type="gene ID" value="ENSNBRG00000014552.1"/>
</dbReference>
<evidence type="ECO:0000256" key="3">
    <source>
        <dbReference type="SAM" id="MobiDB-lite"/>
    </source>
</evidence>
<reference evidence="6" key="1">
    <citation type="submission" date="2025-08" db="UniProtKB">
        <authorList>
            <consortium name="Ensembl"/>
        </authorList>
    </citation>
    <scope>IDENTIFICATION</scope>
</reference>
<dbReference type="SMART" id="SM00612">
    <property type="entry name" value="Kelch"/>
    <property type="match status" value="5"/>
</dbReference>
<accession>A0A3Q4HNU6</accession>
<dbReference type="SUPFAM" id="SSF54695">
    <property type="entry name" value="POZ domain"/>
    <property type="match status" value="1"/>
</dbReference>
<dbReference type="GeneTree" id="ENSGT00940000157891"/>
<dbReference type="Proteomes" id="UP000261580">
    <property type="component" value="Unassembled WGS sequence"/>
</dbReference>
<evidence type="ECO:0000256" key="2">
    <source>
        <dbReference type="ARBA" id="ARBA00022737"/>
    </source>
</evidence>
<evidence type="ECO:0000256" key="4">
    <source>
        <dbReference type="SAM" id="Phobius"/>
    </source>
</evidence>
<evidence type="ECO:0000313" key="7">
    <source>
        <dbReference type="Proteomes" id="UP000261580"/>
    </source>
</evidence>
<dbReference type="SUPFAM" id="SSF117281">
    <property type="entry name" value="Kelch motif"/>
    <property type="match status" value="1"/>
</dbReference>
<dbReference type="GO" id="GO:0016567">
    <property type="term" value="P:protein ubiquitination"/>
    <property type="evidence" value="ECO:0007669"/>
    <property type="project" value="UniProtKB-UniPathway"/>
</dbReference>
<dbReference type="Pfam" id="PF01344">
    <property type="entry name" value="Kelch_1"/>
    <property type="match status" value="5"/>
</dbReference>
<keyword evidence="4" id="KW-1133">Transmembrane helix</keyword>
<evidence type="ECO:0000313" key="6">
    <source>
        <dbReference type="Ensembl" id="ENSNBRP00000018892.1"/>
    </source>
</evidence>
<organism evidence="6 7">
    <name type="scientific">Neolamprologus brichardi</name>
    <name type="common">Fairy cichlid</name>
    <name type="synonym">Lamprologus brichardi</name>
    <dbReference type="NCBI Taxonomy" id="32507"/>
    <lineage>
        <taxon>Eukaryota</taxon>
        <taxon>Metazoa</taxon>
        <taxon>Chordata</taxon>
        <taxon>Craniata</taxon>
        <taxon>Vertebrata</taxon>
        <taxon>Euteleostomi</taxon>
        <taxon>Actinopterygii</taxon>
        <taxon>Neopterygii</taxon>
        <taxon>Teleostei</taxon>
        <taxon>Neoteleostei</taxon>
        <taxon>Acanthomorphata</taxon>
        <taxon>Ovalentaria</taxon>
        <taxon>Cichlomorphae</taxon>
        <taxon>Cichliformes</taxon>
        <taxon>Cichlidae</taxon>
        <taxon>African cichlids</taxon>
        <taxon>Pseudocrenilabrinae</taxon>
        <taxon>Lamprologini</taxon>
        <taxon>Neolamprologus</taxon>
    </lineage>
</organism>
<proteinExistence type="predicted"/>
<keyword evidence="7" id="KW-1185">Reference proteome</keyword>
<keyword evidence="2" id="KW-0677">Repeat</keyword>
<dbReference type="PROSITE" id="PS50097">
    <property type="entry name" value="BTB"/>
    <property type="match status" value="1"/>
</dbReference>
<feature type="domain" description="BTB" evidence="5">
    <location>
        <begin position="50"/>
        <end position="117"/>
    </location>
</feature>
<name>A0A3Q4HNU6_NEOBR</name>
<dbReference type="Gene3D" id="2.120.10.80">
    <property type="entry name" value="Kelch-type beta propeller"/>
    <property type="match status" value="2"/>
</dbReference>
<dbReference type="InterPro" id="IPR011333">
    <property type="entry name" value="SKP1/BTB/POZ_sf"/>
</dbReference>
<reference evidence="6" key="2">
    <citation type="submission" date="2025-09" db="UniProtKB">
        <authorList>
            <consortium name="Ensembl"/>
        </authorList>
    </citation>
    <scope>IDENTIFICATION</scope>
</reference>
<dbReference type="InterPro" id="IPR011705">
    <property type="entry name" value="BACK"/>
</dbReference>
<keyword evidence="4" id="KW-0812">Transmembrane</keyword>
<dbReference type="CDD" id="cd18235">
    <property type="entry name" value="BTB_POZ_KLHL2-like"/>
    <property type="match status" value="1"/>
</dbReference>
<dbReference type="PANTHER" id="PTHR24412">
    <property type="entry name" value="KELCH PROTEIN"/>
    <property type="match status" value="1"/>
</dbReference>
<dbReference type="SMART" id="SM00875">
    <property type="entry name" value="BACK"/>
    <property type="match status" value="1"/>
</dbReference>
<dbReference type="InterPro" id="IPR006652">
    <property type="entry name" value="Kelch_1"/>
</dbReference>
<dbReference type="OMA" id="PVSLPKX"/>
<dbReference type="AlphaFoldDB" id="A0A3Q4HNU6"/>
<dbReference type="Pfam" id="PF07707">
    <property type="entry name" value="BACK"/>
    <property type="match status" value="1"/>
</dbReference>
<evidence type="ECO:0000259" key="5">
    <source>
        <dbReference type="PROSITE" id="PS50097"/>
    </source>
</evidence>
<keyword evidence="1" id="KW-0880">Kelch repeat</keyword>
<protein>
    <submittedName>
        <fullName evidence="6">Kelch-like family member 3</fullName>
    </submittedName>
</protein>